<dbReference type="EMBL" id="WWEQ01000058">
    <property type="protein sequence ID" value="MYM20540.1"/>
    <property type="molecule type" value="Genomic_DNA"/>
</dbReference>
<keyword evidence="2" id="KW-1133">Transmembrane helix</keyword>
<protein>
    <submittedName>
        <fullName evidence="3">DUF4878 domain-containing protein</fullName>
    </submittedName>
</protein>
<sequence>MYAAGAAGHGAAAGPPPGGGTGQSWGAPDGAGQAAPRPKRRRTRTPIASLAVLVLLIAGGALAVGVANATAHSPQRAVEAYLDALRGGDVDRANELADPRANSSERSALTKEVYDRAEHRITGYRVVDAHSSGSSATVRVEITQDEKTSTVELGAHRVANSALVLHNWELDEPLTSTVHVVVPTGVSKVTVNGVGVSPEFKPDEGDAERIAADLVVLPGRYAVEVPPKSKFLGYGSAQTFDYAPGADAEDQGAGAEDGGNAALTFSDNFSQALIADADNEIQKHVDLCIKRKAFAAPRCPNQSLMASDGSSSYRDPHWTLTSRPTLEEPEYEGDGVGTISSKTPGKATLQYQYDSFGTWETKKEEVDIAFTVRVTVDGPEKFHFDWLARGAAG</sequence>
<evidence type="ECO:0000256" key="2">
    <source>
        <dbReference type="SAM" id="Phobius"/>
    </source>
</evidence>
<evidence type="ECO:0000256" key="1">
    <source>
        <dbReference type="SAM" id="MobiDB-lite"/>
    </source>
</evidence>
<proteinExistence type="predicted"/>
<reference evidence="3 4" key="1">
    <citation type="submission" date="2020-01" db="EMBL/GenBank/DDBJ databases">
        <authorList>
            <person name="Deng T."/>
        </authorList>
    </citation>
    <scope>NUCLEOTIDE SEQUENCE [LARGE SCALE GENOMIC DNA]</scope>
    <source>
        <strain evidence="3 4">5221</strain>
    </source>
</reference>
<feature type="compositionally biased region" description="Polar residues" evidence="1">
    <location>
        <begin position="305"/>
        <end position="324"/>
    </location>
</feature>
<comment type="caution">
    <text evidence="3">The sequence shown here is derived from an EMBL/GenBank/DDBJ whole genome shotgun (WGS) entry which is preliminary data.</text>
</comment>
<accession>A0A6N9H8X7</accession>
<feature type="compositionally biased region" description="Low complexity" evidence="1">
    <location>
        <begin position="1"/>
        <end position="13"/>
    </location>
</feature>
<keyword evidence="2" id="KW-0472">Membrane</keyword>
<gene>
    <name evidence="3" type="ORF">GSY69_11330</name>
</gene>
<evidence type="ECO:0000313" key="4">
    <source>
        <dbReference type="Proteomes" id="UP000469215"/>
    </source>
</evidence>
<evidence type="ECO:0000313" key="3">
    <source>
        <dbReference type="EMBL" id="MYM20540.1"/>
    </source>
</evidence>
<keyword evidence="2" id="KW-0812">Transmembrane</keyword>
<keyword evidence="4" id="KW-1185">Reference proteome</keyword>
<dbReference type="Proteomes" id="UP000469215">
    <property type="component" value="Unassembled WGS sequence"/>
</dbReference>
<feature type="transmembrane region" description="Helical" evidence="2">
    <location>
        <begin position="47"/>
        <end position="67"/>
    </location>
</feature>
<dbReference type="RefSeq" id="WP_160953953.1">
    <property type="nucleotide sequence ID" value="NZ_WWEQ01000058.1"/>
</dbReference>
<feature type="region of interest" description="Disordered" evidence="1">
    <location>
        <begin position="305"/>
        <end position="342"/>
    </location>
</feature>
<dbReference type="AlphaFoldDB" id="A0A6N9H8X7"/>
<name>A0A6N9H8X7_9MICO</name>
<feature type="region of interest" description="Disordered" evidence="1">
    <location>
        <begin position="1"/>
        <end position="43"/>
    </location>
</feature>
<organism evidence="3 4">
    <name type="scientific">Brevibacterium rongguiense</name>
    <dbReference type="NCBI Taxonomy" id="2695267"/>
    <lineage>
        <taxon>Bacteria</taxon>
        <taxon>Bacillati</taxon>
        <taxon>Actinomycetota</taxon>
        <taxon>Actinomycetes</taxon>
        <taxon>Micrococcales</taxon>
        <taxon>Brevibacteriaceae</taxon>
        <taxon>Brevibacterium</taxon>
    </lineage>
</organism>